<gene>
    <name evidence="2" type="ORF">ACFPP7_07895</name>
</gene>
<evidence type="ECO:0008006" key="4">
    <source>
        <dbReference type="Google" id="ProtNLM"/>
    </source>
</evidence>
<organism evidence="2 3">
    <name type="scientific">Polaromonas jejuensis</name>
    <dbReference type="NCBI Taxonomy" id="457502"/>
    <lineage>
        <taxon>Bacteria</taxon>
        <taxon>Pseudomonadati</taxon>
        <taxon>Pseudomonadota</taxon>
        <taxon>Betaproteobacteria</taxon>
        <taxon>Burkholderiales</taxon>
        <taxon>Comamonadaceae</taxon>
        <taxon>Polaromonas</taxon>
    </lineage>
</organism>
<dbReference type="Proteomes" id="UP001596084">
    <property type="component" value="Unassembled WGS sequence"/>
</dbReference>
<feature type="region of interest" description="Disordered" evidence="1">
    <location>
        <begin position="79"/>
        <end position="101"/>
    </location>
</feature>
<sequence>MEKPAGNPACALTSNAEYRRDQTALESTRDVAMLQSSEGLGWTEVYVALTDERPHQAIHRAVPDIWFATTFNGIQPSRISKSQRHQEGAARDAAKEIAAIH</sequence>
<accession>A0ABW0QDQ3</accession>
<reference evidence="3" key="1">
    <citation type="journal article" date="2019" name="Int. J. Syst. Evol. Microbiol.">
        <title>The Global Catalogue of Microorganisms (GCM) 10K type strain sequencing project: providing services to taxonomists for standard genome sequencing and annotation.</title>
        <authorList>
            <consortium name="The Broad Institute Genomics Platform"/>
            <consortium name="The Broad Institute Genome Sequencing Center for Infectious Disease"/>
            <person name="Wu L."/>
            <person name="Ma J."/>
        </authorList>
    </citation>
    <scope>NUCLEOTIDE SEQUENCE [LARGE SCALE GENOMIC DNA]</scope>
    <source>
        <strain evidence="3">CGMCC 4.7277</strain>
    </source>
</reference>
<dbReference type="EMBL" id="JBHSMX010000011">
    <property type="protein sequence ID" value="MFC5520839.1"/>
    <property type="molecule type" value="Genomic_DNA"/>
</dbReference>
<protein>
    <recommendedName>
        <fullName evidence="4">DRBM domain-containing protein</fullName>
    </recommendedName>
</protein>
<evidence type="ECO:0000256" key="1">
    <source>
        <dbReference type="SAM" id="MobiDB-lite"/>
    </source>
</evidence>
<name>A0ABW0QDQ3_9BURK</name>
<feature type="compositionally biased region" description="Basic and acidic residues" evidence="1">
    <location>
        <begin position="84"/>
        <end position="95"/>
    </location>
</feature>
<proteinExistence type="predicted"/>
<evidence type="ECO:0000313" key="2">
    <source>
        <dbReference type="EMBL" id="MFC5520839.1"/>
    </source>
</evidence>
<evidence type="ECO:0000313" key="3">
    <source>
        <dbReference type="Proteomes" id="UP001596084"/>
    </source>
</evidence>
<comment type="caution">
    <text evidence="2">The sequence shown here is derived from an EMBL/GenBank/DDBJ whole genome shotgun (WGS) entry which is preliminary data.</text>
</comment>
<keyword evidence="3" id="KW-1185">Reference proteome</keyword>